<dbReference type="AlphaFoldDB" id="A0A1X2J091"/>
<dbReference type="InterPro" id="IPR006571">
    <property type="entry name" value="TLDc_dom"/>
</dbReference>
<comment type="similarity">
    <text evidence="2">Belongs to the OXR1 family.</text>
</comment>
<keyword evidence="8" id="KW-1185">Reference proteome</keyword>
<proteinExistence type="inferred from homology"/>
<dbReference type="Pfam" id="PF07534">
    <property type="entry name" value="TLD"/>
    <property type="match status" value="1"/>
</dbReference>
<evidence type="ECO:0000256" key="2">
    <source>
        <dbReference type="ARBA" id="ARBA00009540"/>
    </source>
</evidence>
<organism evidence="7 8">
    <name type="scientific">Absidia repens</name>
    <dbReference type="NCBI Taxonomy" id="90262"/>
    <lineage>
        <taxon>Eukaryota</taxon>
        <taxon>Fungi</taxon>
        <taxon>Fungi incertae sedis</taxon>
        <taxon>Mucoromycota</taxon>
        <taxon>Mucoromycotina</taxon>
        <taxon>Mucoromycetes</taxon>
        <taxon>Mucorales</taxon>
        <taxon>Cunninghamellaceae</taxon>
        <taxon>Absidia</taxon>
    </lineage>
</organism>
<sequence>MTMTKSLCPSDLLHRHYHHHHHHHPSHSHQHHNHHYHHHSSTPKTTASITPSTIQCTQFYTSHHQHYHHHHRHHNNKSSKSFFFSSFTTSSSSTSALLSTAQLHRLFKAMKKTKSTVFLNSDRLIKNKPESTTATTPVITPSTSFSSDYHQPVLLKRSSWTEPCLDQWLANSLQSWLPPRIASSSRWNLLYSLEQHGCSIRTLYDKVKQHSLLGANLLVIRTADEEVIEQYYYGSGECFLWKSNHKDQLQVYPWTGVNDYMIFSNQDFIAIGGGDGQVGLFLHADLQTGHTQPCDTFDNDILTQQHYFEIIGLEIWGFDY</sequence>
<dbReference type="PROSITE" id="PS51886">
    <property type="entry name" value="TLDC"/>
    <property type="match status" value="1"/>
</dbReference>
<protein>
    <recommendedName>
        <fullName evidence="4">Oxidation resistance protein 1</fullName>
    </recommendedName>
</protein>
<feature type="region of interest" description="Disordered" evidence="5">
    <location>
        <begin position="18"/>
        <end position="48"/>
    </location>
</feature>
<dbReference type="Proteomes" id="UP000193560">
    <property type="component" value="Unassembled WGS sequence"/>
</dbReference>
<accession>A0A1X2J091</accession>
<dbReference type="GO" id="GO:0005739">
    <property type="term" value="C:mitochondrion"/>
    <property type="evidence" value="ECO:0007669"/>
    <property type="project" value="UniProtKB-SubCell"/>
</dbReference>
<dbReference type="PANTHER" id="PTHR23354:SF62">
    <property type="entry name" value="MUSTARD, ISOFORM V"/>
    <property type="match status" value="1"/>
</dbReference>
<dbReference type="GO" id="GO:0005634">
    <property type="term" value="C:nucleus"/>
    <property type="evidence" value="ECO:0007669"/>
    <property type="project" value="TreeGrafter"/>
</dbReference>
<reference evidence="7 8" key="1">
    <citation type="submission" date="2016-07" db="EMBL/GenBank/DDBJ databases">
        <title>Pervasive Adenine N6-methylation of Active Genes in Fungi.</title>
        <authorList>
            <consortium name="DOE Joint Genome Institute"/>
            <person name="Mondo S.J."/>
            <person name="Dannebaum R.O."/>
            <person name="Kuo R.C."/>
            <person name="Labutti K."/>
            <person name="Haridas S."/>
            <person name="Kuo A."/>
            <person name="Salamov A."/>
            <person name="Ahrendt S.R."/>
            <person name="Lipzen A."/>
            <person name="Sullivan W."/>
            <person name="Andreopoulos W.B."/>
            <person name="Clum A."/>
            <person name="Lindquist E."/>
            <person name="Daum C."/>
            <person name="Ramamoorthy G.K."/>
            <person name="Gryganskyi A."/>
            <person name="Culley D."/>
            <person name="Magnuson J.K."/>
            <person name="James T.Y."/>
            <person name="O'Malley M.A."/>
            <person name="Stajich J.E."/>
            <person name="Spatafora J.W."/>
            <person name="Visel A."/>
            <person name="Grigoriev I.V."/>
        </authorList>
    </citation>
    <scope>NUCLEOTIDE SEQUENCE [LARGE SCALE GENOMIC DNA]</scope>
    <source>
        <strain evidence="7 8">NRRL 1336</strain>
    </source>
</reference>
<gene>
    <name evidence="7" type="ORF">BCR42DRAFT_402837</name>
</gene>
<comment type="caution">
    <text evidence="7">The sequence shown here is derived from an EMBL/GenBank/DDBJ whole genome shotgun (WGS) entry which is preliminary data.</text>
</comment>
<dbReference type="PANTHER" id="PTHR23354">
    <property type="entry name" value="NUCLEOLAR PROTEIN 7/ESTROGEN RECEPTOR COACTIVATOR-RELATED"/>
    <property type="match status" value="1"/>
</dbReference>
<evidence type="ECO:0000313" key="7">
    <source>
        <dbReference type="EMBL" id="ORZ24391.1"/>
    </source>
</evidence>
<dbReference type="OrthoDB" id="26679at2759"/>
<evidence type="ECO:0000256" key="1">
    <source>
        <dbReference type="ARBA" id="ARBA00004173"/>
    </source>
</evidence>
<evidence type="ECO:0000259" key="6">
    <source>
        <dbReference type="PROSITE" id="PS51886"/>
    </source>
</evidence>
<comment type="subcellular location">
    <subcellularLocation>
        <location evidence="1">Mitochondrion</location>
    </subcellularLocation>
</comment>
<name>A0A1X2J091_9FUNG</name>
<feature type="domain" description="TLDc" evidence="6">
    <location>
        <begin position="163"/>
        <end position="319"/>
    </location>
</feature>
<dbReference type="GO" id="GO:0006979">
    <property type="term" value="P:response to oxidative stress"/>
    <property type="evidence" value="ECO:0007669"/>
    <property type="project" value="TreeGrafter"/>
</dbReference>
<evidence type="ECO:0000256" key="4">
    <source>
        <dbReference type="ARBA" id="ARBA00040604"/>
    </source>
</evidence>
<evidence type="ECO:0000256" key="3">
    <source>
        <dbReference type="ARBA" id="ARBA00023128"/>
    </source>
</evidence>
<evidence type="ECO:0000313" key="8">
    <source>
        <dbReference type="Proteomes" id="UP000193560"/>
    </source>
</evidence>
<feature type="compositionally biased region" description="Basic residues" evidence="5">
    <location>
        <begin position="18"/>
        <end position="41"/>
    </location>
</feature>
<dbReference type="EMBL" id="MCGE01000002">
    <property type="protein sequence ID" value="ORZ24391.1"/>
    <property type="molecule type" value="Genomic_DNA"/>
</dbReference>
<dbReference type="SMART" id="SM00584">
    <property type="entry name" value="TLDc"/>
    <property type="match status" value="1"/>
</dbReference>
<keyword evidence="3" id="KW-0496">Mitochondrion</keyword>
<evidence type="ECO:0000256" key="5">
    <source>
        <dbReference type="SAM" id="MobiDB-lite"/>
    </source>
</evidence>